<feature type="domain" description="PAS" evidence="2">
    <location>
        <begin position="288"/>
        <end position="350"/>
    </location>
</feature>
<dbReference type="CDD" id="cd00130">
    <property type="entry name" value="PAS"/>
    <property type="match status" value="1"/>
</dbReference>
<dbReference type="SMART" id="SM00086">
    <property type="entry name" value="PAC"/>
    <property type="match status" value="2"/>
</dbReference>
<feature type="transmembrane region" description="Helical" evidence="1">
    <location>
        <begin position="70"/>
        <end position="90"/>
    </location>
</feature>
<evidence type="ECO:0000313" key="4">
    <source>
        <dbReference type="Proteomes" id="UP000245657"/>
    </source>
</evidence>
<comment type="caution">
    <text evidence="3">The sequence shown here is derived from an EMBL/GenBank/DDBJ whole genome shotgun (WGS) entry which is preliminary data.</text>
</comment>
<feature type="transmembrane region" description="Helical" evidence="1">
    <location>
        <begin position="7"/>
        <end position="28"/>
    </location>
</feature>
<evidence type="ECO:0000256" key="1">
    <source>
        <dbReference type="SAM" id="Phobius"/>
    </source>
</evidence>
<dbReference type="EMBL" id="QGMY01000014">
    <property type="protein sequence ID" value="PWR70385.1"/>
    <property type="molecule type" value="Genomic_DNA"/>
</dbReference>
<dbReference type="InterPro" id="IPR013656">
    <property type="entry name" value="PAS_4"/>
</dbReference>
<dbReference type="InterPro" id="IPR052155">
    <property type="entry name" value="Biofilm_reg_signaling"/>
</dbReference>
<dbReference type="InterPro" id="IPR035965">
    <property type="entry name" value="PAS-like_dom_sf"/>
</dbReference>
<evidence type="ECO:0000259" key="2">
    <source>
        <dbReference type="PROSITE" id="PS50112"/>
    </source>
</evidence>
<dbReference type="PANTHER" id="PTHR44757">
    <property type="entry name" value="DIGUANYLATE CYCLASE DGCP"/>
    <property type="match status" value="1"/>
</dbReference>
<keyword evidence="1" id="KW-0812">Transmembrane</keyword>
<sequence length="480" mass="56040">MKFVKVSIILVTCIILIVTGMTIISLVYNQPIPRSDISSTLSKTQYLTPIEEDKEWTVHVPVPSIMNKELLFIISTIFGFLIICVIVILIRNYKYSEALKEKIATISRELEINQQDQAELTTKKIEVEVAYEELTAIENEMRSNFSLLEKKQAELEIAQKQYHDVVEDQTELICRYKPNGELIFANQAFCKYFRIDSNNYKGIKVKEMISQSERKTRSDHYASITKEYPVKTTIHKSLLPGEQFRWQEWADRAIFNEQDEIIEYQSVGRDITERVIMNEKLLQTRYSLDHMNDLMIWCRNDGTIIDTNSAVTSLLGFSQTELISMNIMEIMCADCNLDMKQFGEQVLTQGGEGSFEKELLAKDQTRIIVEVFMSSFKYRGHTLFLLCARDIRAKKTDEALIRQAFTQIEKNIEYFSILNDQIRNPLTILLTLSSDLDNDQFVEFEKHIHKIDEIVDKLDKGLMESEKVRSFLRKHYWEEE</sequence>
<dbReference type="OrthoDB" id="8127at2157"/>
<dbReference type="Pfam" id="PF13426">
    <property type="entry name" value="PAS_9"/>
    <property type="match status" value="1"/>
</dbReference>
<reference evidence="3 4" key="1">
    <citation type="submission" date="2018-05" db="EMBL/GenBank/DDBJ databases">
        <title>Draft genome of Methanospirillum lacunae Ki8-1.</title>
        <authorList>
            <person name="Dueholm M.S."/>
            <person name="Nielsen P.H."/>
            <person name="Bakmann L.F."/>
            <person name="Otzen D.E."/>
        </authorList>
    </citation>
    <scope>NUCLEOTIDE SEQUENCE [LARGE SCALE GENOMIC DNA]</scope>
    <source>
        <strain evidence="3 4">Ki8-1</strain>
    </source>
</reference>
<dbReference type="RefSeq" id="WP_109969814.1">
    <property type="nucleotide sequence ID" value="NZ_CP176093.1"/>
</dbReference>
<dbReference type="AlphaFoldDB" id="A0A2V2MVW8"/>
<evidence type="ECO:0000313" key="3">
    <source>
        <dbReference type="EMBL" id="PWR70385.1"/>
    </source>
</evidence>
<keyword evidence="4" id="KW-1185">Reference proteome</keyword>
<accession>A0A2V2MVW8</accession>
<dbReference type="NCBIfam" id="TIGR00229">
    <property type="entry name" value="sensory_box"/>
    <property type="match status" value="2"/>
</dbReference>
<name>A0A2V2MVW8_9EURY</name>
<dbReference type="PANTHER" id="PTHR44757:SF2">
    <property type="entry name" value="BIOFILM ARCHITECTURE MAINTENANCE PROTEIN MBAA"/>
    <property type="match status" value="1"/>
</dbReference>
<dbReference type="Proteomes" id="UP000245657">
    <property type="component" value="Unassembled WGS sequence"/>
</dbReference>
<dbReference type="Pfam" id="PF08448">
    <property type="entry name" value="PAS_4"/>
    <property type="match status" value="1"/>
</dbReference>
<dbReference type="InterPro" id="IPR001610">
    <property type="entry name" value="PAC"/>
</dbReference>
<gene>
    <name evidence="3" type="ORF">DK846_15005</name>
</gene>
<dbReference type="GeneID" id="97547603"/>
<dbReference type="SMART" id="SM00091">
    <property type="entry name" value="PAS"/>
    <property type="match status" value="2"/>
</dbReference>
<keyword evidence="1" id="KW-0472">Membrane</keyword>
<dbReference type="PROSITE" id="PS50112">
    <property type="entry name" value="PAS"/>
    <property type="match status" value="1"/>
</dbReference>
<dbReference type="Gene3D" id="3.30.450.20">
    <property type="entry name" value="PAS domain"/>
    <property type="match status" value="2"/>
</dbReference>
<protein>
    <recommendedName>
        <fullName evidence="2">PAS domain-containing protein</fullName>
    </recommendedName>
</protein>
<dbReference type="InterPro" id="IPR000014">
    <property type="entry name" value="PAS"/>
</dbReference>
<dbReference type="SUPFAM" id="SSF55785">
    <property type="entry name" value="PYP-like sensor domain (PAS domain)"/>
    <property type="match status" value="2"/>
</dbReference>
<proteinExistence type="predicted"/>
<keyword evidence="1" id="KW-1133">Transmembrane helix</keyword>
<organism evidence="3 4">
    <name type="scientific">Methanospirillum lacunae</name>
    <dbReference type="NCBI Taxonomy" id="668570"/>
    <lineage>
        <taxon>Archaea</taxon>
        <taxon>Methanobacteriati</taxon>
        <taxon>Methanobacteriota</taxon>
        <taxon>Stenosarchaea group</taxon>
        <taxon>Methanomicrobia</taxon>
        <taxon>Methanomicrobiales</taxon>
        <taxon>Methanospirillaceae</taxon>
        <taxon>Methanospirillum</taxon>
    </lineage>
</organism>